<evidence type="ECO:0000313" key="2">
    <source>
        <dbReference type="EMBL" id="MTH33465.1"/>
    </source>
</evidence>
<gene>
    <name evidence="2" type="ORF">GL279_02495</name>
</gene>
<comment type="caution">
    <text evidence="2">The sequence shown here is derived from an EMBL/GenBank/DDBJ whole genome shotgun (WGS) entry which is preliminary data.</text>
</comment>
<sequence length="293" mass="31267">MKRWAVRTALLLLVLVTVLVLNTARNAMGWQPLVDTPQQRRAVLSSGWRIAQPPGPGPHRAAILLSGCDGVHDNMEWWAARLRAQGRATLILDSHGPRGIDRAQSWRAVCAGQLLTGSERAGDLATALVALREMPGIDAHDVAILGTSHGAWTAMELMAALARPEPPPGLSAWPAPPANIAAQVGPVILLYPYCGLLSRAGGSAWPMPARGLMLLAQNDSITSPQDCRAMAQGLRDKGAALRVLTLPGTDHGFDQQERSALSPLQFDARSRDRAGMLVDDFLTGFASAPRLGI</sequence>
<keyword evidence="1 2" id="KW-0378">Hydrolase</keyword>
<evidence type="ECO:0000256" key="1">
    <source>
        <dbReference type="ARBA" id="ARBA00022801"/>
    </source>
</evidence>
<protein>
    <submittedName>
        <fullName evidence="2">Dienelactone hydrolase</fullName>
    </submittedName>
</protein>
<dbReference type="GO" id="GO:0052689">
    <property type="term" value="F:carboxylic ester hydrolase activity"/>
    <property type="evidence" value="ECO:0007669"/>
    <property type="project" value="UniProtKB-ARBA"/>
</dbReference>
<dbReference type="PANTHER" id="PTHR22946">
    <property type="entry name" value="DIENELACTONE HYDROLASE DOMAIN-CONTAINING PROTEIN-RELATED"/>
    <property type="match status" value="1"/>
</dbReference>
<reference evidence="2 3" key="1">
    <citation type="submission" date="2019-11" db="EMBL/GenBank/DDBJ databases">
        <authorList>
            <person name="Dong K."/>
        </authorList>
    </citation>
    <scope>NUCLEOTIDE SEQUENCE [LARGE SCALE GENOMIC DNA]</scope>
    <source>
        <strain evidence="2 3">JCM 17370</strain>
    </source>
</reference>
<dbReference type="Proteomes" id="UP000442533">
    <property type="component" value="Unassembled WGS sequence"/>
</dbReference>
<keyword evidence="3" id="KW-1185">Reference proteome</keyword>
<dbReference type="AlphaFoldDB" id="A0A844H0C1"/>
<dbReference type="PANTHER" id="PTHR22946:SF9">
    <property type="entry name" value="POLYKETIDE TRANSFERASE AF380"/>
    <property type="match status" value="1"/>
</dbReference>
<organism evidence="2 3">
    <name type="scientific">Paracoccus limosus</name>
    <dbReference type="NCBI Taxonomy" id="913252"/>
    <lineage>
        <taxon>Bacteria</taxon>
        <taxon>Pseudomonadati</taxon>
        <taxon>Pseudomonadota</taxon>
        <taxon>Alphaproteobacteria</taxon>
        <taxon>Rhodobacterales</taxon>
        <taxon>Paracoccaceae</taxon>
        <taxon>Paracoccus</taxon>
    </lineage>
</organism>
<dbReference type="SUPFAM" id="SSF53474">
    <property type="entry name" value="alpha/beta-Hydrolases"/>
    <property type="match status" value="1"/>
</dbReference>
<dbReference type="Gene3D" id="3.40.50.1820">
    <property type="entry name" value="alpha/beta hydrolase"/>
    <property type="match status" value="1"/>
</dbReference>
<dbReference type="InterPro" id="IPR050261">
    <property type="entry name" value="FrsA_esterase"/>
</dbReference>
<dbReference type="InterPro" id="IPR029058">
    <property type="entry name" value="AB_hydrolase_fold"/>
</dbReference>
<name>A0A844H0C1_9RHOB</name>
<accession>A0A844H0C1</accession>
<evidence type="ECO:0000313" key="3">
    <source>
        <dbReference type="Proteomes" id="UP000442533"/>
    </source>
</evidence>
<proteinExistence type="predicted"/>
<dbReference type="EMBL" id="WMIF01000002">
    <property type="protein sequence ID" value="MTH33465.1"/>
    <property type="molecule type" value="Genomic_DNA"/>
</dbReference>